<accession>A0ABV7C7W0</accession>
<evidence type="ECO:0000313" key="3">
    <source>
        <dbReference type="Proteomes" id="UP001595384"/>
    </source>
</evidence>
<feature type="domain" description="Cobalamin-independent methionine synthase MetE C-terminal/archaeal" evidence="1">
    <location>
        <begin position="11"/>
        <end position="82"/>
    </location>
</feature>
<dbReference type="NCBIfam" id="NF005085">
    <property type="entry name" value="PRK06520.1"/>
    <property type="match status" value="1"/>
</dbReference>
<dbReference type="CDD" id="cd03311">
    <property type="entry name" value="CIMS_C_terminal_like"/>
    <property type="match status" value="1"/>
</dbReference>
<sequence>MTLRAPFRSDIVGSFLRPDTLHQARRDFEGGRISASELTDIEDHAITDLVEQQRAAGLSVVTDGEFRRGFWHIDFLEHLNGIEGYVPESGYNQNFKGKAAPSYNIRVNDHISFNPEHPFLSHYQFLHELVADDESVVAKATIPAPTMIIRQEILANDGSSNLENIYPNVEDFYRDLAATYRDTIQAFYTLGCRYLQLDDTNWAFLADASRRQALAENGIDADEIAHICAKVLNESLQGAPEDLAITTHVCRGNHASSWLFSGGYEPVAEALFSTHFDGYFLEYDNERAGDFSPLRHWHHQDSCVVLGLVTSKFAELEDSAKIKARIQEAAEYIPLENLCLSPQCGFASTCEGNKVSNEDQWKKIGLINQIAKEIWADA</sequence>
<keyword evidence="2" id="KW-0808">Transferase</keyword>
<dbReference type="Proteomes" id="UP001595384">
    <property type="component" value="Unassembled WGS sequence"/>
</dbReference>
<dbReference type="InterPro" id="IPR002629">
    <property type="entry name" value="Met_Synth_C/arc"/>
</dbReference>
<dbReference type="GO" id="GO:0032259">
    <property type="term" value="P:methylation"/>
    <property type="evidence" value="ECO:0007669"/>
    <property type="project" value="UniProtKB-KW"/>
</dbReference>
<dbReference type="GO" id="GO:0003871">
    <property type="term" value="F:5-methyltetrahydropteroyltriglutamate-homocysteine S-methyltransferase activity"/>
    <property type="evidence" value="ECO:0007669"/>
    <property type="project" value="UniProtKB-EC"/>
</dbReference>
<evidence type="ECO:0000259" key="1">
    <source>
        <dbReference type="Pfam" id="PF01717"/>
    </source>
</evidence>
<proteinExistence type="predicted"/>
<dbReference type="EMBL" id="JBHRSE010000061">
    <property type="protein sequence ID" value="MFC3024132.1"/>
    <property type="molecule type" value="Genomic_DNA"/>
</dbReference>
<dbReference type="SUPFAM" id="SSF51726">
    <property type="entry name" value="UROD/MetE-like"/>
    <property type="match status" value="1"/>
</dbReference>
<comment type="caution">
    <text evidence="2">The sequence shown here is derived from an EMBL/GenBank/DDBJ whole genome shotgun (WGS) entry which is preliminary data.</text>
</comment>
<dbReference type="RefSeq" id="WP_123014648.1">
    <property type="nucleotide sequence ID" value="NZ_AP024912.1"/>
</dbReference>
<dbReference type="PANTHER" id="PTHR43844">
    <property type="entry name" value="METHIONINE SYNTHASE"/>
    <property type="match status" value="1"/>
</dbReference>
<dbReference type="EC" id="2.1.1.14" evidence="2"/>
<gene>
    <name evidence="2" type="ORF">ACFODT_09850</name>
</gene>
<dbReference type="Gene3D" id="3.20.20.210">
    <property type="match status" value="1"/>
</dbReference>
<feature type="domain" description="Cobalamin-independent methionine synthase MetE C-terminal/archaeal" evidence="1">
    <location>
        <begin position="173"/>
        <end position="348"/>
    </location>
</feature>
<name>A0ABV7C7W0_9VIBR</name>
<reference evidence="3" key="1">
    <citation type="journal article" date="2019" name="Int. J. Syst. Evol. Microbiol.">
        <title>The Global Catalogue of Microorganisms (GCM) 10K type strain sequencing project: providing services to taxonomists for standard genome sequencing and annotation.</title>
        <authorList>
            <consortium name="The Broad Institute Genomics Platform"/>
            <consortium name="The Broad Institute Genome Sequencing Center for Infectious Disease"/>
            <person name="Wu L."/>
            <person name="Ma J."/>
        </authorList>
    </citation>
    <scope>NUCLEOTIDE SEQUENCE [LARGE SCALE GENOMIC DNA]</scope>
    <source>
        <strain evidence="3">KCTC 62784</strain>
    </source>
</reference>
<organism evidence="2 3">
    <name type="scientific">Vibrio zhugei</name>
    <dbReference type="NCBI Taxonomy" id="2479546"/>
    <lineage>
        <taxon>Bacteria</taxon>
        <taxon>Pseudomonadati</taxon>
        <taxon>Pseudomonadota</taxon>
        <taxon>Gammaproteobacteria</taxon>
        <taxon>Vibrionales</taxon>
        <taxon>Vibrionaceae</taxon>
        <taxon>Vibrio</taxon>
    </lineage>
</organism>
<protein>
    <submittedName>
        <fullName evidence="2">5-methyltetrahydropteroyltriglutamate--homocysteine S-methyltransferase</fullName>
        <ecNumber evidence="2">2.1.1.14</ecNumber>
    </submittedName>
</protein>
<dbReference type="Pfam" id="PF01717">
    <property type="entry name" value="Meth_synt_2"/>
    <property type="match status" value="2"/>
</dbReference>
<dbReference type="PANTHER" id="PTHR43844:SF1">
    <property type="entry name" value="METHIONINE SYNTHASE"/>
    <property type="match status" value="1"/>
</dbReference>
<evidence type="ECO:0000313" key="2">
    <source>
        <dbReference type="EMBL" id="MFC3024132.1"/>
    </source>
</evidence>
<keyword evidence="2" id="KW-0489">Methyltransferase</keyword>
<keyword evidence="3" id="KW-1185">Reference proteome</keyword>
<dbReference type="InterPro" id="IPR038071">
    <property type="entry name" value="UROD/MetE-like_sf"/>
</dbReference>